<dbReference type="GO" id="GO:0005789">
    <property type="term" value="C:endoplasmic reticulum membrane"/>
    <property type="evidence" value="ECO:0007669"/>
    <property type="project" value="UniProtKB-SubCell"/>
</dbReference>
<keyword evidence="8" id="KW-0249">Electron transport</keyword>
<dbReference type="SMART" id="SM01117">
    <property type="entry name" value="Cyt-b5"/>
    <property type="match status" value="1"/>
</dbReference>
<comment type="subcellular location">
    <subcellularLocation>
        <location evidence="1">Endoplasmic reticulum membrane</location>
        <topology evidence="1">Single-pass membrane protein</topology>
        <orientation evidence="1">Cytoplasmic side</orientation>
    </subcellularLocation>
    <subcellularLocation>
        <location evidence="12">Microsome membrane</location>
        <topology evidence="12">Single-pass membrane protein</topology>
        <orientation evidence="12">Cytoplasmic side</orientation>
    </subcellularLocation>
</comment>
<dbReference type="VEuPathDB" id="FungiDB:PHYBLDRAFT_129935"/>
<evidence type="ECO:0000256" key="10">
    <source>
        <dbReference type="ARBA" id="ARBA00023004"/>
    </source>
</evidence>
<dbReference type="RefSeq" id="XP_018297505.1">
    <property type="nucleotide sequence ID" value="XM_018429318.1"/>
</dbReference>
<dbReference type="SUPFAM" id="SSF55856">
    <property type="entry name" value="Cytochrome b5-like heme/steroid binding domain"/>
    <property type="match status" value="1"/>
</dbReference>
<feature type="region of interest" description="Disordered" evidence="15">
    <location>
        <begin position="83"/>
        <end position="102"/>
    </location>
</feature>
<accession>A0A162YAZ6</accession>
<keyword evidence="5 14" id="KW-0479">Metal-binding</keyword>
<evidence type="ECO:0000256" key="7">
    <source>
        <dbReference type="ARBA" id="ARBA00022848"/>
    </source>
</evidence>
<dbReference type="Proteomes" id="UP000077315">
    <property type="component" value="Unassembled WGS sequence"/>
</dbReference>
<dbReference type="STRING" id="763407.A0A162YAZ6"/>
<evidence type="ECO:0000256" key="5">
    <source>
        <dbReference type="ARBA" id="ARBA00022723"/>
    </source>
</evidence>
<evidence type="ECO:0000256" key="8">
    <source>
        <dbReference type="ARBA" id="ARBA00022982"/>
    </source>
</evidence>
<keyword evidence="2" id="KW-0813">Transport</keyword>
<dbReference type="InParanoid" id="A0A162YAZ6"/>
<feature type="compositionally biased region" description="Polar residues" evidence="15">
    <location>
        <begin position="89"/>
        <end position="102"/>
    </location>
</feature>
<keyword evidence="4 14" id="KW-0812">Transmembrane</keyword>
<keyword evidence="6" id="KW-0256">Endoplasmic reticulum</keyword>
<dbReference type="AlphaFoldDB" id="A0A162YAZ6"/>
<evidence type="ECO:0000256" key="14">
    <source>
        <dbReference type="RuleBase" id="RU362121"/>
    </source>
</evidence>
<evidence type="ECO:0000256" key="12">
    <source>
        <dbReference type="ARBA" id="ARBA00037877"/>
    </source>
</evidence>
<feature type="transmembrane region" description="Helical" evidence="14">
    <location>
        <begin position="109"/>
        <end position="126"/>
    </location>
</feature>
<evidence type="ECO:0000313" key="18">
    <source>
        <dbReference type="Proteomes" id="UP000077315"/>
    </source>
</evidence>
<sequence length="129" mass="14182">MSVQLFTYEEVSTHNTRDDLYMIINNKVYDITKFVEEHPGGEEVLVDEGAKDATASFNDIGHSPEASEMLEKYYIGDVDPSSAPVKGGASNSNGEKSVSASPQGNPLRIIIPLSIILGYLYFRFFVKSA</sequence>
<dbReference type="GeneID" id="28990224"/>
<organism evidence="17 18">
    <name type="scientific">Phycomyces blakesleeanus (strain ATCC 8743b / DSM 1359 / FGSC 10004 / NBRC 33097 / NRRL 1555)</name>
    <dbReference type="NCBI Taxonomy" id="763407"/>
    <lineage>
        <taxon>Eukaryota</taxon>
        <taxon>Fungi</taxon>
        <taxon>Fungi incertae sedis</taxon>
        <taxon>Mucoromycota</taxon>
        <taxon>Mucoromycotina</taxon>
        <taxon>Mucoromycetes</taxon>
        <taxon>Mucorales</taxon>
        <taxon>Phycomycetaceae</taxon>
        <taxon>Phycomyces</taxon>
    </lineage>
</organism>
<dbReference type="PRINTS" id="PR00363">
    <property type="entry name" value="CYTOCHROMEB5"/>
</dbReference>
<dbReference type="Pfam" id="PF00173">
    <property type="entry name" value="Cyt-b5"/>
    <property type="match status" value="1"/>
</dbReference>
<dbReference type="GO" id="GO:0020037">
    <property type="term" value="F:heme binding"/>
    <property type="evidence" value="ECO:0007669"/>
    <property type="project" value="UniProtKB-UniRule"/>
</dbReference>
<dbReference type="Gene3D" id="3.10.120.10">
    <property type="entry name" value="Cytochrome b5-like heme/steroid binding domain"/>
    <property type="match status" value="1"/>
</dbReference>
<keyword evidence="18" id="KW-1185">Reference proteome</keyword>
<reference evidence="18" key="1">
    <citation type="submission" date="2015-06" db="EMBL/GenBank/DDBJ databases">
        <title>Expansion of signal transduction pathways in fungi by whole-genome duplication.</title>
        <authorList>
            <consortium name="DOE Joint Genome Institute"/>
            <person name="Corrochano L.M."/>
            <person name="Kuo A."/>
            <person name="Marcet-Houben M."/>
            <person name="Polaino S."/>
            <person name="Salamov A."/>
            <person name="Villalobos J.M."/>
            <person name="Alvarez M.I."/>
            <person name="Avalos J."/>
            <person name="Benito E.P."/>
            <person name="Benoit I."/>
            <person name="Burger G."/>
            <person name="Camino L.P."/>
            <person name="Canovas D."/>
            <person name="Cerda-Olmedo E."/>
            <person name="Cheng J.-F."/>
            <person name="Dominguez A."/>
            <person name="Elias M."/>
            <person name="Eslava A.P."/>
            <person name="Glaser F."/>
            <person name="Grimwood J."/>
            <person name="Gutierrez G."/>
            <person name="Heitman J."/>
            <person name="Henrissat B."/>
            <person name="Iturriaga E.A."/>
            <person name="Lang B.F."/>
            <person name="Lavin J.L."/>
            <person name="Lee S."/>
            <person name="Li W."/>
            <person name="Lindquist E."/>
            <person name="Lopez-Garcia S."/>
            <person name="Luque E.M."/>
            <person name="Marcos A.T."/>
            <person name="Martin J."/>
            <person name="McCluskey K."/>
            <person name="Medina H.R."/>
            <person name="Miralles-Duran A."/>
            <person name="Miyazaki A."/>
            <person name="Munoz-Torres E."/>
            <person name="Oguiza J.A."/>
            <person name="Ohm R."/>
            <person name="Olmedo M."/>
            <person name="Orejas M."/>
            <person name="Ortiz-Castellanos L."/>
            <person name="Pisabarro A.G."/>
            <person name="Rodriguez-Romero J."/>
            <person name="Ruiz-Herrera J."/>
            <person name="Ruiz-Vazquez R."/>
            <person name="Sanz C."/>
            <person name="Schackwitz W."/>
            <person name="Schmutz J."/>
            <person name="Shahriari M."/>
            <person name="Shelest E."/>
            <person name="Silva-Franco F."/>
            <person name="Soanes D."/>
            <person name="Syed K."/>
            <person name="Tagua V.G."/>
            <person name="Talbot N.J."/>
            <person name="Thon M."/>
            <person name="De vries R.P."/>
            <person name="Wiebenga A."/>
            <person name="Yadav J.S."/>
            <person name="Braun E.L."/>
            <person name="Baker S."/>
            <person name="Garre V."/>
            <person name="Horwitz B."/>
            <person name="Torres-Martinez S."/>
            <person name="Idnurm A."/>
            <person name="Herrera-Estrella A."/>
            <person name="Gabaldon T."/>
            <person name="Grigoriev I.V."/>
        </authorList>
    </citation>
    <scope>NUCLEOTIDE SEQUENCE [LARGE SCALE GENOMIC DNA]</scope>
    <source>
        <strain evidence="18">NRRL 1555(-)</strain>
    </source>
</reference>
<dbReference type="PANTHER" id="PTHR19359">
    <property type="entry name" value="CYTOCHROME B5"/>
    <property type="match status" value="1"/>
</dbReference>
<dbReference type="FunCoup" id="A0A162YAZ6">
    <property type="interactions" value="432"/>
</dbReference>
<dbReference type="PANTHER" id="PTHR19359:SF150">
    <property type="entry name" value="CYTOCHROME B5"/>
    <property type="match status" value="1"/>
</dbReference>
<dbReference type="InterPro" id="IPR001199">
    <property type="entry name" value="Cyt_B5-like_heme/steroid-bd"/>
</dbReference>
<keyword evidence="9 14" id="KW-1133">Transmembrane helix</keyword>
<evidence type="ECO:0000256" key="4">
    <source>
        <dbReference type="ARBA" id="ARBA00022692"/>
    </source>
</evidence>
<dbReference type="InterPro" id="IPR050668">
    <property type="entry name" value="Cytochrome_b5"/>
</dbReference>
<evidence type="ECO:0000256" key="11">
    <source>
        <dbReference type="ARBA" id="ARBA00023136"/>
    </source>
</evidence>
<evidence type="ECO:0000313" key="17">
    <source>
        <dbReference type="EMBL" id="OAD79465.1"/>
    </source>
</evidence>
<keyword evidence="11 14" id="KW-0472">Membrane</keyword>
<keyword evidence="10 14" id="KW-0408">Iron</keyword>
<protein>
    <recommendedName>
        <fullName evidence="16">Cytochrome b5 heme-binding domain-containing protein</fullName>
    </recommendedName>
</protein>
<evidence type="ECO:0000259" key="16">
    <source>
        <dbReference type="PROSITE" id="PS50255"/>
    </source>
</evidence>
<dbReference type="GO" id="GO:0046872">
    <property type="term" value="F:metal ion binding"/>
    <property type="evidence" value="ECO:0007669"/>
    <property type="project" value="UniProtKB-UniRule"/>
</dbReference>
<evidence type="ECO:0000256" key="15">
    <source>
        <dbReference type="SAM" id="MobiDB-lite"/>
    </source>
</evidence>
<keyword evidence="7" id="KW-0492">Microsome</keyword>
<gene>
    <name evidence="17" type="ORF">PHYBLDRAFT_129935</name>
</gene>
<evidence type="ECO:0000256" key="13">
    <source>
        <dbReference type="ARBA" id="ARBA00038168"/>
    </source>
</evidence>
<dbReference type="InterPro" id="IPR036400">
    <property type="entry name" value="Cyt_B5-like_heme/steroid_sf"/>
</dbReference>
<evidence type="ECO:0000256" key="2">
    <source>
        <dbReference type="ARBA" id="ARBA00022448"/>
    </source>
</evidence>
<dbReference type="OrthoDB" id="260519at2759"/>
<comment type="similarity">
    <text evidence="13 14">Belongs to the cytochrome b5 family.</text>
</comment>
<dbReference type="PROSITE" id="PS50255">
    <property type="entry name" value="CYTOCHROME_B5_2"/>
    <property type="match status" value="1"/>
</dbReference>
<evidence type="ECO:0000256" key="6">
    <source>
        <dbReference type="ARBA" id="ARBA00022824"/>
    </source>
</evidence>
<evidence type="ECO:0000256" key="9">
    <source>
        <dbReference type="ARBA" id="ARBA00022989"/>
    </source>
</evidence>
<feature type="domain" description="Cytochrome b5 heme-binding" evidence="16">
    <location>
        <begin position="3"/>
        <end position="79"/>
    </location>
</feature>
<evidence type="ECO:0000256" key="1">
    <source>
        <dbReference type="ARBA" id="ARBA00004131"/>
    </source>
</evidence>
<evidence type="ECO:0000256" key="3">
    <source>
        <dbReference type="ARBA" id="ARBA00022617"/>
    </source>
</evidence>
<name>A0A162YAZ6_PHYB8</name>
<dbReference type="FunFam" id="3.10.120.10:FF:000002">
    <property type="entry name" value="Cytochrome b5 type B"/>
    <property type="match status" value="1"/>
</dbReference>
<dbReference type="InterPro" id="IPR018506">
    <property type="entry name" value="Cyt_B5_heme-BS"/>
</dbReference>
<keyword evidence="3 14" id="KW-0349">Heme</keyword>
<dbReference type="PROSITE" id="PS00191">
    <property type="entry name" value="CYTOCHROME_B5_1"/>
    <property type="match status" value="1"/>
</dbReference>
<proteinExistence type="inferred from homology"/>
<dbReference type="EMBL" id="KV440972">
    <property type="protein sequence ID" value="OAD79465.1"/>
    <property type="molecule type" value="Genomic_DNA"/>
</dbReference>